<dbReference type="InterPro" id="IPR038078">
    <property type="entry name" value="PhoU-like_sf"/>
</dbReference>
<keyword evidence="4" id="KW-1185">Reference proteome</keyword>
<dbReference type="InterPro" id="IPR018445">
    <property type="entry name" value="Put_Phosphate_transp_reg"/>
</dbReference>
<dbReference type="RefSeq" id="WP_071163594.1">
    <property type="nucleotide sequence ID" value="NZ_CP017812.1"/>
</dbReference>
<feature type="coiled-coil region" evidence="2">
    <location>
        <begin position="174"/>
        <end position="201"/>
    </location>
</feature>
<evidence type="ECO:0000256" key="1">
    <source>
        <dbReference type="ARBA" id="ARBA00008591"/>
    </source>
</evidence>
<dbReference type="STRING" id="1912795.BK816_01475"/>
<comment type="similarity">
    <text evidence="1">Belongs to the UPF0111 family.</text>
</comment>
<keyword evidence="2" id="KW-0175">Coiled coil</keyword>
<dbReference type="AlphaFoldDB" id="A0A1D9MIU9"/>
<name>A0A1D9MIU9_9ACTO</name>
<dbReference type="EMBL" id="CP017812">
    <property type="protein sequence ID" value="AOZ72128.1"/>
    <property type="molecule type" value="Genomic_DNA"/>
</dbReference>
<protein>
    <submittedName>
        <fullName evidence="3">Phosphate transport regulator</fullName>
    </submittedName>
</protein>
<dbReference type="PANTHER" id="PTHR37298">
    <property type="entry name" value="UPF0111 PROTEIN YKAA"/>
    <property type="match status" value="1"/>
</dbReference>
<dbReference type="Gene3D" id="1.20.58.220">
    <property type="entry name" value="Phosphate transport system protein phou homolog 2, domain 2"/>
    <property type="match status" value="1"/>
</dbReference>
<evidence type="ECO:0000313" key="3">
    <source>
        <dbReference type="EMBL" id="AOZ72128.1"/>
    </source>
</evidence>
<evidence type="ECO:0000256" key="2">
    <source>
        <dbReference type="SAM" id="Coils"/>
    </source>
</evidence>
<dbReference type="OrthoDB" id="9797568at2"/>
<sequence length="206" mass="23102">MGLSFKSSDSAFFDLFSQSANHLVAGIDLLAKLVAAPREERAVLRDSLHEVEHEADVTRHEISKKLNASFVTPLDREDISELAGVLDDCMDYADEAGDLIVLYQLEELPAGIIEQVVQLQRCAELTAEAMPGLRKMEGLRDYWVEINRLENYGDRIYRDMLAEIFEAGLDPLTVIKLKDIIETLEKAMDKFEALANTVESVAIKES</sequence>
<dbReference type="PANTHER" id="PTHR37298:SF1">
    <property type="entry name" value="UPF0111 PROTEIN YKAA"/>
    <property type="match status" value="1"/>
</dbReference>
<proteinExistence type="inferred from homology"/>
<dbReference type="Pfam" id="PF01865">
    <property type="entry name" value="PhoU_div"/>
    <property type="match status" value="1"/>
</dbReference>
<gene>
    <name evidence="3" type="ORF">BK816_01475</name>
</gene>
<organism evidence="3 4">
    <name type="scientific">Boudabousia tangfeifanii</name>
    <dbReference type="NCBI Taxonomy" id="1912795"/>
    <lineage>
        <taxon>Bacteria</taxon>
        <taxon>Bacillati</taxon>
        <taxon>Actinomycetota</taxon>
        <taxon>Actinomycetes</taxon>
        <taxon>Actinomycetales</taxon>
        <taxon>Actinomycetaceae</taxon>
        <taxon>Boudabousia</taxon>
    </lineage>
</organism>
<dbReference type="Proteomes" id="UP000176288">
    <property type="component" value="Chromosome"/>
</dbReference>
<evidence type="ECO:0000313" key="4">
    <source>
        <dbReference type="Proteomes" id="UP000176288"/>
    </source>
</evidence>
<dbReference type="InterPro" id="IPR052912">
    <property type="entry name" value="UPF0111_domain"/>
</dbReference>
<accession>A0A1D9MIU9</accession>
<dbReference type="KEGG" id="avu:BK816_01475"/>
<reference evidence="3 4" key="1">
    <citation type="submission" date="2016-10" db="EMBL/GenBank/DDBJ databases">
        <title>Actinomyces aegypiusis sp. nov., isolated from the Aegypius monachus in Qinghai Tibet Plateau China.</title>
        <authorList>
            <person name="Wang Y."/>
        </authorList>
    </citation>
    <scope>NUCLEOTIDE SEQUENCE [LARGE SCALE GENOMIC DNA]</scope>
    <source>
        <strain evidence="3 4">VUL4_3</strain>
    </source>
</reference>